<keyword evidence="2" id="KW-1133">Transmembrane helix</keyword>
<keyword evidence="2" id="KW-0812">Transmembrane</keyword>
<dbReference type="PANTHER" id="PTHR33392">
    <property type="entry name" value="POLYISOPRENYL-TEICHOIC ACID--PEPTIDOGLYCAN TEICHOIC ACID TRANSFERASE TAGU"/>
    <property type="match status" value="1"/>
</dbReference>
<evidence type="ECO:0000259" key="3">
    <source>
        <dbReference type="Pfam" id="PF03816"/>
    </source>
</evidence>
<evidence type="ECO:0000313" key="6">
    <source>
        <dbReference type="Proteomes" id="UP000030012"/>
    </source>
</evidence>
<organism evidence="5 6">
    <name type="scientific">Clostridium novyi A str. 4552</name>
    <dbReference type="NCBI Taxonomy" id="1444289"/>
    <lineage>
        <taxon>Bacteria</taxon>
        <taxon>Bacillati</taxon>
        <taxon>Bacillota</taxon>
        <taxon>Clostridia</taxon>
        <taxon>Eubacteriales</taxon>
        <taxon>Clostridiaceae</taxon>
        <taxon>Clostridium</taxon>
    </lineage>
</organism>
<protein>
    <submittedName>
        <fullName evidence="5">Transcriptional regulator</fullName>
    </submittedName>
</protein>
<dbReference type="Gene3D" id="3.40.630.190">
    <property type="entry name" value="LCP protein"/>
    <property type="match status" value="1"/>
</dbReference>
<evidence type="ECO:0000256" key="1">
    <source>
        <dbReference type="ARBA" id="ARBA00006068"/>
    </source>
</evidence>
<comment type="similarity">
    <text evidence="1">Belongs to the LytR/CpsA/Psr (LCP) family.</text>
</comment>
<accession>A0A0A0I8X3</accession>
<dbReference type="EMBL" id="JENJ01000005">
    <property type="protein sequence ID" value="KGM97929.1"/>
    <property type="molecule type" value="Genomic_DNA"/>
</dbReference>
<feature type="transmembrane region" description="Helical" evidence="2">
    <location>
        <begin position="16"/>
        <end position="36"/>
    </location>
</feature>
<feature type="domain" description="Cell envelope-related transcriptional attenuator" evidence="3">
    <location>
        <begin position="81"/>
        <end position="234"/>
    </location>
</feature>
<dbReference type="Pfam" id="PF03816">
    <property type="entry name" value="LytR_cpsA_psr"/>
    <property type="match status" value="1"/>
</dbReference>
<dbReference type="Gene3D" id="3.30.70.2390">
    <property type="match status" value="1"/>
</dbReference>
<dbReference type="PANTHER" id="PTHR33392:SF6">
    <property type="entry name" value="POLYISOPRENYL-TEICHOIC ACID--PEPTIDOGLYCAN TEICHOIC ACID TRANSFERASE TAGU"/>
    <property type="match status" value="1"/>
</dbReference>
<evidence type="ECO:0000259" key="4">
    <source>
        <dbReference type="Pfam" id="PF13399"/>
    </source>
</evidence>
<gene>
    <name evidence="5" type="ORF">Z968_01825</name>
</gene>
<dbReference type="InterPro" id="IPR050922">
    <property type="entry name" value="LytR/CpsA/Psr_CW_biosynth"/>
</dbReference>
<dbReference type="NCBIfam" id="TIGR00350">
    <property type="entry name" value="lytR_cpsA_psr"/>
    <property type="match status" value="1"/>
</dbReference>
<dbReference type="InterPro" id="IPR027381">
    <property type="entry name" value="LytR/CpsA/Psr_C"/>
</dbReference>
<dbReference type="AlphaFoldDB" id="A0A0A0I8X3"/>
<evidence type="ECO:0000313" key="5">
    <source>
        <dbReference type="EMBL" id="KGM97929.1"/>
    </source>
</evidence>
<sequence>MNRGINMKRKIGLKKLLITAVTILLGILIISIVYFYQAVGELNDKSKISAKNTDNKSAINILVMGVDIGTPGSTNKNDPKRTDTMILIHYDKNTKEADAISIPRDTLIKLRGRNAKINAAHAVGGVRDAIDAVENLLDVGIDYYGKINYEGFREIIDAIGGVDVDIQNNMDYDDEGQNLHIHFKKGEKVHLDGKKAEEFFRWRKNNDGSGLPAGDLGRIDNQHVFISKVVEKVKSPFIVFRIPSILTKLPKYIETNMSSNEILKYGYELSTAENIKTQTLNGSTKYIGKASFFVYNKNKNKDIIDKLQSVSTSKGQFNNISLSSFKIEILNGTKKQGLASNYKRYIEDKGYKNIITGNTKNAKKSKVIVSNEVTSKQMKQIKDDFDIKLVEKGSNSNNNADIVVILGEDQEYKN</sequence>
<feature type="domain" description="LytR/CpsA/Psr regulator C-terminal" evidence="4">
    <location>
        <begin position="325"/>
        <end position="409"/>
    </location>
</feature>
<reference evidence="5 6" key="1">
    <citation type="submission" date="2014-01" db="EMBL/GenBank/DDBJ databases">
        <title>Plasmidome dynamics in the species complex Clostridium novyi sensu lato converts strains of independent lineages into distinctly different pathogens.</title>
        <authorList>
            <person name="Skarin H."/>
            <person name="Segerman B."/>
        </authorList>
    </citation>
    <scope>NUCLEOTIDE SEQUENCE [LARGE SCALE GENOMIC DNA]</scope>
    <source>
        <strain evidence="5 6">4552</strain>
    </source>
</reference>
<comment type="caution">
    <text evidence="5">The sequence shown here is derived from an EMBL/GenBank/DDBJ whole genome shotgun (WGS) entry which is preliminary data.</text>
</comment>
<evidence type="ECO:0000256" key="2">
    <source>
        <dbReference type="SAM" id="Phobius"/>
    </source>
</evidence>
<name>A0A0A0I8X3_CLONO</name>
<proteinExistence type="inferred from homology"/>
<dbReference type="Proteomes" id="UP000030012">
    <property type="component" value="Unassembled WGS sequence"/>
</dbReference>
<dbReference type="InterPro" id="IPR004474">
    <property type="entry name" value="LytR_CpsA_psr"/>
</dbReference>
<dbReference type="Pfam" id="PF13399">
    <property type="entry name" value="LytR_C"/>
    <property type="match status" value="1"/>
</dbReference>
<keyword evidence="2" id="KW-0472">Membrane</keyword>